<dbReference type="InterPro" id="IPR050902">
    <property type="entry name" value="ABC_Transporter_SBP"/>
</dbReference>
<evidence type="ECO:0000313" key="3">
    <source>
        <dbReference type="EMBL" id="GAA3957250.1"/>
    </source>
</evidence>
<comment type="caution">
    <text evidence="3">The sequence shown here is derived from an EMBL/GenBank/DDBJ whole genome shotgun (WGS) entry which is preliminary data.</text>
</comment>
<evidence type="ECO:0000313" key="4">
    <source>
        <dbReference type="Proteomes" id="UP001501337"/>
    </source>
</evidence>
<proteinExistence type="predicted"/>
<keyword evidence="4" id="KW-1185">Reference proteome</keyword>
<protein>
    <submittedName>
        <fullName evidence="3">Cobalamin-binding protein</fullName>
    </submittedName>
</protein>
<name>A0ABP7P0V0_9GAMM</name>
<evidence type="ECO:0000259" key="2">
    <source>
        <dbReference type="PROSITE" id="PS50983"/>
    </source>
</evidence>
<keyword evidence="1" id="KW-0732">Signal</keyword>
<dbReference type="PANTHER" id="PTHR30535">
    <property type="entry name" value="VITAMIN B12-BINDING PROTEIN"/>
    <property type="match status" value="1"/>
</dbReference>
<dbReference type="PANTHER" id="PTHR30535:SF34">
    <property type="entry name" value="MOLYBDATE-BINDING PROTEIN MOLA"/>
    <property type="match status" value="1"/>
</dbReference>
<dbReference type="InterPro" id="IPR054828">
    <property type="entry name" value="Vit_B12_bind_prot"/>
</dbReference>
<dbReference type="NCBIfam" id="NF038402">
    <property type="entry name" value="TroA_like"/>
    <property type="match status" value="1"/>
</dbReference>
<dbReference type="CDD" id="cd01144">
    <property type="entry name" value="BtuF"/>
    <property type="match status" value="1"/>
</dbReference>
<accession>A0ABP7P0V0</accession>
<dbReference type="Pfam" id="PF01497">
    <property type="entry name" value="Peripla_BP_2"/>
    <property type="match status" value="1"/>
</dbReference>
<dbReference type="EMBL" id="BAABBO010000007">
    <property type="protein sequence ID" value="GAA3957250.1"/>
    <property type="molecule type" value="Genomic_DNA"/>
</dbReference>
<gene>
    <name evidence="3" type="ORF">GCM10022278_14770</name>
</gene>
<dbReference type="PROSITE" id="PS50983">
    <property type="entry name" value="FE_B12_PBP"/>
    <property type="match status" value="1"/>
</dbReference>
<reference evidence="4" key="1">
    <citation type="journal article" date="2019" name="Int. J. Syst. Evol. Microbiol.">
        <title>The Global Catalogue of Microorganisms (GCM) 10K type strain sequencing project: providing services to taxonomists for standard genome sequencing and annotation.</title>
        <authorList>
            <consortium name="The Broad Institute Genomics Platform"/>
            <consortium name="The Broad Institute Genome Sequencing Center for Infectious Disease"/>
            <person name="Wu L."/>
            <person name="Ma J."/>
        </authorList>
    </citation>
    <scope>NUCLEOTIDE SEQUENCE [LARGE SCALE GENOMIC DNA]</scope>
    <source>
        <strain evidence="4">JCM 17555</strain>
    </source>
</reference>
<dbReference type="Proteomes" id="UP001501337">
    <property type="component" value="Unassembled WGS sequence"/>
</dbReference>
<dbReference type="Gene3D" id="3.40.50.1980">
    <property type="entry name" value="Nitrogenase molybdenum iron protein domain"/>
    <property type="match status" value="2"/>
</dbReference>
<dbReference type="SUPFAM" id="SSF53807">
    <property type="entry name" value="Helical backbone' metal receptor"/>
    <property type="match status" value="1"/>
</dbReference>
<sequence length="276" mass="30048">MLAAERCAVDDMDRKVCIEAPAARIATLSPGATELVYAAGAGEKVVAVVSHSDYPPAAKQVQSVGSHTRLDLEALVALKPDLLIGWTTGNPSEQVDKLEALGLTLFFIEPRDFEGVATAIERLALLFGTASEGDAVAAHFREGIAELARRYKDVAPVEVFYQVWDEPLMTVNDEHLIGKVLTLCGGRNVFGGLDRLVPRIDIEAVLASNPEVIIAGGMGEENPQWLTPWGTYEHLKAVKQDNLFFVPPSLIQRPTPRLLEGSQVVCEKLEQARARR</sequence>
<organism evidence="3 4">
    <name type="scientific">Allohahella marinimesophila</name>
    <dbReference type="NCBI Taxonomy" id="1054972"/>
    <lineage>
        <taxon>Bacteria</taxon>
        <taxon>Pseudomonadati</taxon>
        <taxon>Pseudomonadota</taxon>
        <taxon>Gammaproteobacteria</taxon>
        <taxon>Oceanospirillales</taxon>
        <taxon>Hahellaceae</taxon>
        <taxon>Allohahella</taxon>
    </lineage>
</organism>
<dbReference type="InterPro" id="IPR002491">
    <property type="entry name" value="ABC_transptr_periplasmic_BD"/>
</dbReference>
<feature type="domain" description="Fe/B12 periplasmic-binding" evidence="2">
    <location>
        <begin position="24"/>
        <end position="276"/>
    </location>
</feature>
<evidence type="ECO:0000256" key="1">
    <source>
        <dbReference type="ARBA" id="ARBA00022729"/>
    </source>
</evidence>